<dbReference type="PANTHER" id="PTHR24221:SF654">
    <property type="entry name" value="ATP-BINDING CASSETTE SUB-FAMILY B MEMBER 6"/>
    <property type="match status" value="1"/>
</dbReference>
<name>A0A552X4I4_9GAMM</name>
<dbReference type="InterPro" id="IPR003439">
    <property type="entry name" value="ABC_transporter-like_ATP-bd"/>
</dbReference>
<organism evidence="10 11">
    <name type="scientific">Aliidiomarina halalkaliphila</name>
    <dbReference type="NCBI Taxonomy" id="2593535"/>
    <lineage>
        <taxon>Bacteria</taxon>
        <taxon>Pseudomonadati</taxon>
        <taxon>Pseudomonadota</taxon>
        <taxon>Gammaproteobacteria</taxon>
        <taxon>Alteromonadales</taxon>
        <taxon>Idiomarinaceae</taxon>
        <taxon>Aliidiomarina</taxon>
    </lineage>
</organism>
<dbReference type="PROSITE" id="PS50893">
    <property type="entry name" value="ABC_TRANSPORTER_2"/>
    <property type="match status" value="1"/>
</dbReference>
<sequence length="560" mass="61501">MNRDLQILAPWLKEIGAHRRYILPGILLILVTGLSGIALLAISGWFIVGAGITGALLATGVWVYFDIYIAGAAIRVLALTRTVGRYGERLLNHNTVLRLQQQWRVQVFAHMVRQPSRFVSQLRTSDLTQRLTQDLSALDALFLRIKAPSVVATLLLLVVIGAVSLLYQHLFISISILLCYGMALLGGIGGARYFSRTNGRLEQYHYGVLREHGQQYFEGLAELSAAGSAQLRQQQLLAAGNALTSAQAERLRRQRMLTSWVALWSGAAVMLLLGMGALLLVDEQTSVPHIALLVFAALAYGELLQNLPEQNGHWGGVVQAADELNQICTPTGNEPMVNYAPELSAAFIWQHIDLKLRGKAIFADLTLTVARGEKVALLAPSGHGKSLLISMMLGLQGWDRGQVVMGQSATHWKSNLGVVEQESRVLAGSIAENLRIVKPDSSNEELWQALAFADLAETVQQMPDQLQTLAGAGGYRLSGGQARRLQLARLYLQDPEFVMLDEPFTGLDEQQQNLLRARLEEWLANRTCFMVAHGEKALPPADAYYTLIQGKAESIETKLS</sequence>
<evidence type="ECO:0000313" key="10">
    <source>
        <dbReference type="EMBL" id="TRW49944.1"/>
    </source>
</evidence>
<evidence type="ECO:0000259" key="9">
    <source>
        <dbReference type="PROSITE" id="PS50929"/>
    </source>
</evidence>
<dbReference type="EMBL" id="VJWL01000001">
    <property type="protein sequence ID" value="TRW49944.1"/>
    <property type="molecule type" value="Genomic_DNA"/>
</dbReference>
<evidence type="ECO:0000256" key="5">
    <source>
        <dbReference type="ARBA" id="ARBA00022989"/>
    </source>
</evidence>
<keyword evidence="5 7" id="KW-1133">Transmembrane helix</keyword>
<dbReference type="Pfam" id="PF00664">
    <property type="entry name" value="ABC_membrane"/>
    <property type="match status" value="1"/>
</dbReference>
<evidence type="ECO:0000256" key="4">
    <source>
        <dbReference type="ARBA" id="ARBA00022840"/>
    </source>
</evidence>
<dbReference type="PANTHER" id="PTHR24221">
    <property type="entry name" value="ATP-BINDING CASSETTE SUB-FAMILY B"/>
    <property type="match status" value="1"/>
</dbReference>
<dbReference type="SMART" id="SM00382">
    <property type="entry name" value="AAA"/>
    <property type="match status" value="1"/>
</dbReference>
<evidence type="ECO:0000256" key="2">
    <source>
        <dbReference type="ARBA" id="ARBA00022692"/>
    </source>
</evidence>
<feature type="domain" description="ABC transporter" evidence="8">
    <location>
        <begin position="343"/>
        <end position="559"/>
    </location>
</feature>
<dbReference type="RefSeq" id="WP_143234394.1">
    <property type="nucleotide sequence ID" value="NZ_VJWL01000001.1"/>
</dbReference>
<feature type="transmembrane region" description="Helical" evidence="7">
    <location>
        <begin position="150"/>
        <end position="168"/>
    </location>
</feature>
<evidence type="ECO:0000256" key="1">
    <source>
        <dbReference type="ARBA" id="ARBA00004651"/>
    </source>
</evidence>
<feature type="transmembrane region" description="Helical" evidence="7">
    <location>
        <begin position="174"/>
        <end position="194"/>
    </location>
</feature>
<dbReference type="GO" id="GO:0016887">
    <property type="term" value="F:ATP hydrolysis activity"/>
    <property type="evidence" value="ECO:0007669"/>
    <property type="project" value="InterPro"/>
</dbReference>
<reference evidence="10 11" key="1">
    <citation type="submission" date="2019-07" db="EMBL/GenBank/DDBJ databases">
        <authorList>
            <person name="Yang M."/>
            <person name="Zhao D."/>
            <person name="Xiang H."/>
        </authorList>
    </citation>
    <scope>NUCLEOTIDE SEQUENCE [LARGE SCALE GENOMIC DNA]</scope>
    <source>
        <strain evidence="10 11">IM1326</strain>
    </source>
</reference>
<proteinExistence type="predicted"/>
<dbReference type="Pfam" id="PF00005">
    <property type="entry name" value="ABC_tran"/>
    <property type="match status" value="1"/>
</dbReference>
<dbReference type="InterPro" id="IPR017871">
    <property type="entry name" value="ABC_transporter-like_CS"/>
</dbReference>
<dbReference type="GO" id="GO:0005886">
    <property type="term" value="C:plasma membrane"/>
    <property type="evidence" value="ECO:0007669"/>
    <property type="project" value="UniProtKB-SubCell"/>
</dbReference>
<evidence type="ECO:0000256" key="3">
    <source>
        <dbReference type="ARBA" id="ARBA00022741"/>
    </source>
</evidence>
<dbReference type="InterPro" id="IPR039421">
    <property type="entry name" value="Type_1_exporter"/>
</dbReference>
<dbReference type="InterPro" id="IPR027417">
    <property type="entry name" value="P-loop_NTPase"/>
</dbReference>
<feature type="transmembrane region" description="Helical" evidence="7">
    <location>
        <begin position="21"/>
        <end position="48"/>
    </location>
</feature>
<dbReference type="AlphaFoldDB" id="A0A552X4I4"/>
<dbReference type="GO" id="GO:0034040">
    <property type="term" value="F:ATPase-coupled lipid transmembrane transporter activity"/>
    <property type="evidence" value="ECO:0007669"/>
    <property type="project" value="TreeGrafter"/>
</dbReference>
<comment type="caution">
    <text evidence="10">The sequence shown here is derived from an EMBL/GenBank/DDBJ whole genome shotgun (WGS) entry which is preliminary data.</text>
</comment>
<dbReference type="InterPro" id="IPR003593">
    <property type="entry name" value="AAA+_ATPase"/>
</dbReference>
<keyword evidence="3" id="KW-0547">Nucleotide-binding</keyword>
<evidence type="ECO:0000256" key="7">
    <source>
        <dbReference type="SAM" id="Phobius"/>
    </source>
</evidence>
<dbReference type="PROSITE" id="PS00211">
    <property type="entry name" value="ABC_TRANSPORTER_1"/>
    <property type="match status" value="1"/>
</dbReference>
<accession>A0A552X4I4</accession>
<dbReference type="SUPFAM" id="SSF90123">
    <property type="entry name" value="ABC transporter transmembrane region"/>
    <property type="match status" value="1"/>
</dbReference>
<feature type="transmembrane region" description="Helical" evidence="7">
    <location>
        <begin position="260"/>
        <end position="281"/>
    </location>
</feature>
<dbReference type="Gene3D" id="1.20.1560.10">
    <property type="entry name" value="ABC transporter type 1, transmembrane domain"/>
    <property type="match status" value="1"/>
</dbReference>
<keyword evidence="6 7" id="KW-0472">Membrane</keyword>
<evidence type="ECO:0000313" key="11">
    <source>
        <dbReference type="Proteomes" id="UP000320359"/>
    </source>
</evidence>
<keyword evidence="11" id="KW-1185">Reference proteome</keyword>
<feature type="domain" description="ABC transmembrane type-1" evidence="9">
    <location>
        <begin position="25"/>
        <end position="316"/>
    </location>
</feature>
<dbReference type="Proteomes" id="UP000320359">
    <property type="component" value="Unassembled WGS sequence"/>
</dbReference>
<dbReference type="Gene3D" id="3.40.50.300">
    <property type="entry name" value="P-loop containing nucleotide triphosphate hydrolases"/>
    <property type="match status" value="1"/>
</dbReference>
<dbReference type="OrthoDB" id="9802264at2"/>
<protein>
    <submittedName>
        <fullName evidence="10">ATP-binding cassette domain-containing protein</fullName>
    </submittedName>
</protein>
<evidence type="ECO:0000259" key="8">
    <source>
        <dbReference type="PROSITE" id="PS50893"/>
    </source>
</evidence>
<dbReference type="GO" id="GO:0005524">
    <property type="term" value="F:ATP binding"/>
    <property type="evidence" value="ECO:0007669"/>
    <property type="project" value="UniProtKB-KW"/>
</dbReference>
<gene>
    <name evidence="10" type="ORF">FM042_03585</name>
</gene>
<dbReference type="InterPro" id="IPR036640">
    <property type="entry name" value="ABC1_TM_sf"/>
</dbReference>
<dbReference type="GO" id="GO:0140359">
    <property type="term" value="F:ABC-type transporter activity"/>
    <property type="evidence" value="ECO:0007669"/>
    <property type="project" value="InterPro"/>
</dbReference>
<dbReference type="SUPFAM" id="SSF52540">
    <property type="entry name" value="P-loop containing nucleoside triphosphate hydrolases"/>
    <property type="match status" value="1"/>
</dbReference>
<evidence type="ECO:0000256" key="6">
    <source>
        <dbReference type="ARBA" id="ARBA00023136"/>
    </source>
</evidence>
<comment type="subcellular location">
    <subcellularLocation>
        <location evidence="1">Cell membrane</location>
        <topology evidence="1">Multi-pass membrane protein</topology>
    </subcellularLocation>
</comment>
<keyword evidence="4 10" id="KW-0067">ATP-binding</keyword>
<dbReference type="InterPro" id="IPR011527">
    <property type="entry name" value="ABC1_TM_dom"/>
</dbReference>
<feature type="transmembrane region" description="Helical" evidence="7">
    <location>
        <begin position="54"/>
        <end position="78"/>
    </location>
</feature>
<dbReference type="PROSITE" id="PS50929">
    <property type="entry name" value="ABC_TM1F"/>
    <property type="match status" value="1"/>
</dbReference>
<keyword evidence="2 7" id="KW-0812">Transmembrane</keyword>